<accession>A0A1I3ZRI6</accession>
<dbReference type="Pfam" id="PF00701">
    <property type="entry name" value="DHDPS"/>
    <property type="match status" value="1"/>
</dbReference>
<proteinExistence type="inferred from homology"/>
<protein>
    <submittedName>
        <fullName evidence="4">4-hydroxy-tetrahydrodipicolinate synthase</fullName>
    </submittedName>
</protein>
<dbReference type="InterPro" id="IPR002220">
    <property type="entry name" value="DapA-like"/>
</dbReference>
<comment type="similarity">
    <text evidence="1 3">Belongs to the DapA family.</text>
</comment>
<keyword evidence="5" id="KW-1185">Reference proteome</keyword>
<dbReference type="Proteomes" id="UP000198841">
    <property type="component" value="Unassembled WGS sequence"/>
</dbReference>
<evidence type="ECO:0000256" key="2">
    <source>
        <dbReference type="ARBA" id="ARBA00023239"/>
    </source>
</evidence>
<sequence>MFTGLSAFPLTPVTPAGFDEHGFIRILERITSAGVDSIGVLGSTGSYAYLTRSQRSHISGIAKSHAGNIPVMICVGAVSTDEVLRLADDAQAAGADALLLPPVSYQTLRDDEVFGVFETLTQYVSVPVCIYDNPGTTHFEFSDELHGRIATLPGIKSVKIPGVPPSPEDALARVKRLKAKLPEGVTVGISGDASAANGLNAGCEVWYSVCGGLFPHVAKEMTDAAARGDRERVVQLSERLQPLWDLFRKHGGSIRVMAAAAGVLGLTEADCLPRPLRPLSADDLADVAAVISRLGLR</sequence>
<dbReference type="InterPro" id="IPR013785">
    <property type="entry name" value="Aldolase_TIM"/>
</dbReference>
<dbReference type="SMART" id="SM01130">
    <property type="entry name" value="DHDPS"/>
    <property type="match status" value="1"/>
</dbReference>
<dbReference type="PIRSF" id="PIRSF001365">
    <property type="entry name" value="DHDPS"/>
    <property type="match status" value="1"/>
</dbReference>
<dbReference type="SUPFAM" id="SSF51569">
    <property type="entry name" value="Aldolase"/>
    <property type="match status" value="1"/>
</dbReference>
<keyword evidence="2 3" id="KW-0456">Lyase</keyword>
<dbReference type="PANTHER" id="PTHR12128:SF66">
    <property type="entry name" value="4-HYDROXY-2-OXOGLUTARATE ALDOLASE, MITOCHONDRIAL"/>
    <property type="match status" value="1"/>
</dbReference>
<evidence type="ECO:0000256" key="1">
    <source>
        <dbReference type="ARBA" id="ARBA00007592"/>
    </source>
</evidence>
<evidence type="ECO:0000256" key="3">
    <source>
        <dbReference type="PIRNR" id="PIRNR001365"/>
    </source>
</evidence>
<dbReference type="CDD" id="cd00408">
    <property type="entry name" value="DHDPS-like"/>
    <property type="match status" value="1"/>
</dbReference>
<dbReference type="EMBL" id="FOSD01000007">
    <property type="protein sequence ID" value="SFK46705.1"/>
    <property type="molecule type" value="Genomic_DNA"/>
</dbReference>
<dbReference type="PANTHER" id="PTHR12128">
    <property type="entry name" value="DIHYDRODIPICOLINATE SYNTHASE"/>
    <property type="match status" value="1"/>
</dbReference>
<evidence type="ECO:0000313" key="5">
    <source>
        <dbReference type="Proteomes" id="UP000198841"/>
    </source>
</evidence>
<organism evidence="4 5">
    <name type="scientific">Candidatus Pantoea symbiotica</name>
    <dbReference type="NCBI Taxonomy" id="1884370"/>
    <lineage>
        <taxon>Bacteria</taxon>
        <taxon>Pseudomonadati</taxon>
        <taxon>Pseudomonadota</taxon>
        <taxon>Gammaproteobacteria</taxon>
        <taxon>Enterobacterales</taxon>
        <taxon>Erwiniaceae</taxon>
        <taxon>Pantoea</taxon>
    </lineage>
</organism>
<dbReference type="RefSeq" id="WP_008108833.1">
    <property type="nucleotide sequence ID" value="NZ_FOSD01000007.1"/>
</dbReference>
<reference evidence="4 5" key="1">
    <citation type="submission" date="2016-10" db="EMBL/GenBank/DDBJ databases">
        <authorList>
            <person name="Varghese N."/>
            <person name="Submissions S."/>
        </authorList>
    </citation>
    <scope>NUCLEOTIDE SEQUENCE [LARGE SCALE GENOMIC DNA]</scope>
    <source>
        <strain evidence="4 5">YR512</strain>
    </source>
</reference>
<comment type="caution">
    <text evidence="4">The sequence shown here is derived from an EMBL/GenBank/DDBJ whole genome shotgun (WGS) entry which is preliminary data.</text>
</comment>
<name>A0A1I3ZRI6_9GAMM</name>
<gene>
    <name evidence="4" type="ORF">SAMN05518863_107148</name>
</gene>
<evidence type="ECO:0000313" key="4">
    <source>
        <dbReference type="EMBL" id="SFK46705.1"/>
    </source>
</evidence>
<dbReference type="Gene3D" id="3.20.20.70">
    <property type="entry name" value="Aldolase class I"/>
    <property type="match status" value="1"/>
</dbReference>